<accession>A0A0H3DU78</accession>
<reference evidence="2" key="1">
    <citation type="submission" date="2010-08" db="EMBL/GenBank/DDBJ databases">
        <title>Genome comparisons of Edwardsiella bacteria analysed using deep sequencing technology.</title>
        <authorList>
            <person name="van Soest J.J."/>
            <person name="Henkel C.V."/>
            <person name="Jansen H.J."/>
            <person name="van den Hondel C.A.M.J.J."/>
            <person name="Bloemberg G.V."/>
            <person name="Meijer A.H."/>
            <person name="Spaink H.P."/>
        </authorList>
    </citation>
    <scope>NUCLEOTIDE SEQUENCE [LARGE SCALE GENOMIC DNA]</scope>
    <source>
        <strain evidence="2">FL6-60</strain>
    </source>
</reference>
<dbReference type="HOGENOM" id="CLU_3215577_0_0_6"/>
<reference evidence="1 2" key="2">
    <citation type="journal article" date="2011" name="BMC Immunol.">
        <title>Comparison of static immersion and intravenous injection systems for exposure of zebrafish embryos to the natural pathogen Edwardsiella tarda.</title>
        <authorList>
            <person name="van Soest J.J."/>
            <person name="Stockhammer O.W."/>
            <person name="Ordas A."/>
            <person name="Bloemberg G.V."/>
            <person name="Spaink H.P."/>
            <person name="Meijer A.H."/>
        </authorList>
    </citation>
    <scope>NUCLEOTIDE SEQUENCE [LARGE SCALE GENOMIC DNA]</scope>
    <source>
        <strain evidence="1 2">FL6-60</strain>
    </source>
</reference>
<dbReference type="KEGG" id="etd:ETAF_1397"/>
<keyword evidence="2" id="KW-1185">Reference proteome</keyword>
<dbReference type="PATRIC" id="fig|718251.5.peg.1445"/>
<dbReference type="AlphaFoldDB" id="A0A0H3DU78"/>
<name>A0A0H3DU78_EDWTF</name>
<dbReference type="Proteomes" id="UP000002230">
    <property type="component" value="Chromosome"/>
</dbReference>
<dbReference type="EMBL" id="CP002154">
    <property type="protein sequence ID" value="ADM41509.1"/>
    <property type="molecule type" value="Genomic_DNA"/>
</dbReference>
<evidence type="ECO:0000313" key="1">
    <source>
        <dbReference type="EMBL" id="ADM41509.1"/>
    </source>
</evidence>
<gene>
    <name evidence="1" type="ordered locus">ETAF_1397</name>
</gene>
<sequence length="44" mass="4566">MHAAQHAAMAAVNPHIGRARYGEGRRVWGRGEAGATAPGDVVGR</sequence>
<proteinExistence type="predicted"/>
<evidence type="ECO:0000313" key="2">
    <source>
        <dbReference type="Proteomes" id="UP000002230"/>
    </source>
</evidence>
<organism evidence="1 2">
    <name type="scientific">Edwardsiella tarda (strain FL6-60)</name>
    <dbReference type="NCBI Taxonomy" id="718251"/>
    <lineage>
        <taxon>Bacteria</taxon>
        <taxon>Pseudomonadati</taxon>
        <taxon>Pseudomonadota</taxon>
        <taxon>Gammaproteobacteria</taxon>
        <taxon>Enterobacterales</taxon>
        <taxon>Hafniaceae</taxon>
        <taxon>Edwardsiella</taxon>
    </lineage>
</organism>
<protein>
    <submittedName>
        <fullName evidence="1">Uncharacterized protein</fullName>
    </submittedName>
</protein>